<reference evidence="1 2" key="1">
    <citation type="submission" date="2023-01" db="EMBL/GenBank/DDBJ databases">
        <authorList>
            <person name="Kreplak J."/>
        </authorList>
    </citation>
    <scope>NUCLEOTIDE SEQUENCE [LARGE SCALE GENOMIC DNA]</scope>
</reference>
<name>A0AAV0ZE34_VICFA</name>
<evidence type="ECO:0000313" key="1">
    <source>
        <dbReference type="EMBL" id="CAI8595518.1"/>
    </source>
</evidence>
<protein>
    <submittedName>
        <fullName evidence="1">Uncharacterized protein</fullName>
    </submittedName>
</protein>
<accession>A0AAV0ZE34</accession>
<keyword evidence="2" id="KW-1185">Reference proteome</keyword>
<organism evidence="1 2">
    <name type="scientific">Vicia faba</name>
    <name type="common">Broad bean</name>
    <name type="synonym">Faba vulgaris</name>
    <dbReference type="NCBI Taxonomy" id="3906"/>
    <lineage>
        <taxon>Eukaryota</taxon>
        <taxon>Viridiplantae</taxon>
        <taxon>Streptophyta</taxon>
        <taxon>Embryophyta</taxon>
        <taxon>Tracheophyta</taxon>
        <taxon>Spermatophyta</taxon>
        <taxon>Magnoliopsida</taxon>
        <taxon>eudicotyledons</taxon>
        <taxon>Gunneridae</taxon>
        <taxon>Pentapetalae</taxon>
        <taxon>rosids</taxon>
        <taxon>fabids</taxon>
        <taxon>Fabales</taxon>
        <taxon>Fabaceae</taxon>
        <taxon>Papilionoideae</taxon>
        <taxon>50 kb inversion clade</taxon>
        <taxon>NPAAA clade</taxon>
        <taxon>Hologalegina</taxon>
        <taxon>IRL clade</taxon>
        <taxon>Fabeae</taxon>
        <taxon>Vicia</taxon>
    </lineage>
</organism>
<gene>
    <name evidence="1" type="ORF">VFH_I194720</name>
</gene>
<dbReference type="Proteomes" id="UP001157006">
    <property type="component" value="Chromosome 1S"/>
</dbReference>
<dbReference type="EMBL" id="OX451735">
    <property type="protein sequence ID" value="CAI8595518.1"/>
    <property type="molecule type" value="Genomic_DNA"/>
</dbReference>
<dbReference type="AlphaFoldDB" id="A0AAV0ZE34"/>
<evidence type="ECO:0000313" key="2">
    <source>
        <dbReference type="Proteomes" id="UP001157006"/>
    </source>
</evidence>
<proteinExistence type="predicted"/>
<sequence length="121" mass="13797">MREDEKLSRLLDVPRRILEDHVLEIVGGEMEGHAAGDFQKDVACSVMAARGEADQRIMLQFRWRWAVRGLRLRLTDFMVLTDPKVCTAGSKILQVEVFLQVKEVPSFGNNRFYAGTGAKFR</sequence>